<dbReference type="EMBL" id="UGGT01000001">
    <property type="protein sequence ID" value="STO20852.1"/>
    <property type="molecule type" value="Genomic_DNA"/>
</dbReference>
<evidence type="ECO:0000313" key="2">
    <source>
        <dbReference type="Proteomes" id="UP000254554"/>
    </source>
</evidence>
<protein>
    <submittedName>
        <fullName evidence="1">Protein of uncharacterized function (DUF2629)</fullName>
    </submittedName>
</protein>
<organism evidence="1 2">
    <name type="scientific">Fluoribacter dumoffii</name>
    <dbReference type="NCBI Taxonomy" id="463"/>
    <lineage>
        <taxon>Bacteria</taxon>
        <taxon>Pseudomonadati</taxon>
        <taxon>Pseudomonadota</taxon>
        <taxon>Gammaproteobacteria</taxon>
        <taxon>Legionellales</taxon>
        <taxon>Legionellaceae</taxon>
        <taxon>Fluoribacter</taxon>
    </lineage>
</organism>
<dbReference type="STRING" id="1094715.GCA_000236165_01510"/>
<dbReference type="AlphaFoldDB" id="A0A377G7Q8"/>
<name>A0A377G7Q8_9GAMM</name>
<reference evidence="1 2" key="1">
    <citation type="submission" date="2018-06" db="EMBL/GenBank/DDBJ databases">
        <authorList>
            <consortium name="Pathogen Informatics"/>
            <person name="Doyle S."/>
        </authorList>
    </citation>
    <scope>NUCLEOTIDE SEQUENCE [LARGE SCALE GENOMIC DNA]</scope>
    <source>
        <strain evidence="1 2">NCTC11370</strain>
    </source>
</reference>
<keyword evidence="2" id="KW-1185">Reference proteome</keyword>
<dbReference type="RefSeq" id="WP_010653149.1">
    <property type="nucleotide sequence ID" value="NZ_JAPHOO010000001.1"/>
</dbReference>
<proteinExistence type="predicted"/>
<dbReference type="GeneID" id="93292472"/>
<gene>
    <name evidence="1" type="ORF">NCTC11370_00911</name>
</gene>
<accession>A0A377G7Q8</accession>
<evidence type="ECO:0000313" key="1">
    <source>
        <dbReference type="EMBL" id="STO20852.1"/>
    </source>
</evidence>
<dbReference type="OrthoDB" id="5652586at2"/>
<sequence>MKRQVTDLHGLKSLGIQDDLLTLSKIHSITEFFYVNISKQEKIVEIIDRWVLLKEFNDLDSKIK</sequence>
<dbReference type="Proteomes" id="UP000254554">
    <property type="component" value="Unassembled WGS sequence"/>
</dbReference>